<feature type="domain" description="NADPH-dependent reductive aminase-like C-terminal" evidence="4">
    <location>
        <begin position="162"/>
        <end position="286"/>
    </location>
</feature>
<dbReference type="InterPro" id="IPR015815">
    <property type="entry name" value="HIBADH-related"/>
</dbReference>
<reference evidence="6" key="1">
    <citation type="journal article" date="2019" name="Int. J. Syst. Evol. Microbiol.">
        <title>The Global Catalogue of Microorganisms (GCM) 10K type strain sequencing project: providing services to taxonomists for standard genome sequencing and annotation.</title>
        <authorList>
            <consortium name="The Broad Institute Genomics Platform"/>
            <consortium name="The Broad Institute Genome Sequencing Center for Infectious Disease"/>
            <person name="Wu L."/>
            <person name="Ma J."/>
        </authorList>
    </citation>
    <scope>NUCLEOTIDE SEQUENCE [LARGE SCALE GENOMIC DNA]</scope>
    <source>
        <strain evidence="6">CGMCC 4.7330</strain>
    </source>
</reference>
<evidence type="ECO:0000256" key="2">
    <source>
        <dbReference type="ARBA" id="ARBA00023002"/>
    </source>
</evidence>
<dbReference type="Gene3D" id="3.40.50.720">
    <property type="entry name" value="NAD(P)-binding Rossmann-like Domain"/>
    <property type="match status" value="1"/>
</dbReference>
<feature type="domain" description="6-phosphogluconate dehydrogenase NADP-binding" evidence="3">
    <location>
        <begin position="7"/>
        <end position="153"/>
    </location>
</feature>
<evidence type="ECO:0000259" key="4">
    <source>
        <dbReference type="Pfam" id="PF21761"/>
    </source>
</evidence>
<evidence type="ECO:0000256" key="1">
    <source>
        <dbReference type="ARBA" id="ARBA00009080"/>
    </source>
</evidence>
<dbReference type="InterPro" id="IPR006115">
    <property type="entry name" value="6PGDH_NADP-bd"/>
</dbReference>
<protein>
    <submittedName>
        <fullName evidence="5">NAD(P)-dependent oxidoreductase</fullName>
        <ecNumber evidence="5">1.1.-.-</ecNumber>
    </submittedName>
</protein>
<dbReference type="EMBL" id="JBHSAX010000014">
    <property type="protein sequence ID" value="MFC3963601.1"/>
    <property type="molecule type" value="Genomic_DNA"/>
</dbReference>
<accession>A0ABV8DU83</accession>
<dbReference type="Pfam" id="PF03446">
    <property type="entry name" value="NAD_binding_2"/>
    <property type="match status" value="1"/>
</dbReference>
<evidence type="ECO:0000259" key="3">
    <source>
        <dbReference type="Pfam" id="PF03446"/>
    </source>
</evidence>
<dbReference type="InterPro" id="IPR048666">
    <property type="entry name" value="RedAm-like_C"/>
</dbReference>
<dbReference type="Proteomes" id="UP001595696">
    <property type="component" value="Unassembled WGS sequence"/>
</dbReference>
<evidence type="ECO:0000313" key="6">
    <source>
        <dbReference type="Proteomes" id="UP001595696"/>
    </source>
</evidence>
<dbReference type="InterPro" id="IPR036291">
    <property type="entry name" value="NAD(P)-bd_dom_sf"/>
</dbReference>
<dbReference type="Pfam" id="PF21761">
    <property type="entry name" value="RedAm-like_C"/>
    <property type="match status" value="1"/>
</dbReference>
<evidence type="ECO:0000313" key="5">
    <source>
        <dbReference type="EMBL" id="MFC3963601.1"/>
    </source>
</evidence>
<sequence length="288" mass="30205">MSQNTSVTVIGLGPMGRAMVRAFLAAGTAVTVWNRSRGRVDEMAALGATAADSAAAALAANEVAVLSLTDYPAMYDVLGPATAALAGRTIVNLSSDSPENTRRGGAWVRGHGAEFLSGGVMSAGDDIAHPASYIFYGGPAEVFERHRELLRPLSPPEYLGPDDGVAQLFYQALLVTFHPWLLAFDQALAVIERSGHDIDRFLPYAQRSAGAYPAFMADSVAAAKAGAGYDESMYRMMIAGARHIIDASADAGVDAALSRASLAWWQRGSAASKAAGRPVSVLELMRGS</sequence>
<proteinExistence type="inferred from homology"/>
<dbReference type="RefSeq" id="WP_378613351.1">
    <property type="nucleotide sequence ID" value="NZ_JBHSAX010000014.1"/>
</dbReference>
<comment type="similarity">
    <text evidence="1">Belongs to the HIBADH-related family.</text>
</comment>
<comment type="caution">
    <text evidence="5">The sequence shown here is derived from an EMBL/GenBank/DDBJ whole genome shotgun (WGS) entry which is preliminary data.</text>
</comment>
<organism evidence="5 6">
    <name type="scientific">Nocardia jiangsuensis</name>
    <dbReference type="NCBI Taxonomy" id="1691563"/>
    <lineage>
        <taxon>Bacteria</taxon>
        <taxon>Bacillati</taxon>
        <taxon>Actinomycetota</taxon>
        <taxon>Actinomycetes</taxon>
        <taxon>Mycobacteriales</taxon>
        <taxon>Nocardiaceae</taxon>
        <taxon>Nocardia</taxon>
    </lineage>
</organism>
<dbReference type="PANTHER" id="PTHR43580">
    <property type="entry name" value="OXIDOREDUCTASE GLYR1-RELATED"/>
    <property type="match status" value="1"/>
</dbReference>
<dbReference type="Gene3D" id="1.10.1040.10">
    <property type="entry name" value="N-(1-d-carboxylethyl)-l-norvaline Dehydrogenase, domain 2"/>
    <property type="match status" value="1"/>
</dbReference>
<dbReference type="SUPFAM" id="SSF51735">
    <property type="entry name" value="NAD(P)-binding Rossmann-fold domains"/>
    <property type="match status" value="1"/>
</dbReference>
<keyword evidence="2 5" id="KW-0560">Oxidoreductase</keyword>
<dbReference type="InterPro" id="IPR051265">
    <property type="entry name" value="HIBADH-related_NP60_sf"/>
</dbReference>
<keyword evidence="6" id="KW-1185">Reference proteome</keyword>
<dbReference type="InterPro" id="IPR013328">
    <property type="entry name" value="6PGD_dom2"/>
</dbReference>
<gene>
    <name evidence="5" type="ORF">ACFO0B_16540</name>
</gene>
<name>A0ABV8DU83_9NOCA</name>
<dbReference type="EC" id="1.1.-.-" evidence="5"/>
<dbReference type="PIRSF" id="PIRSF000103">
    <property type="entry name" value="HIBADH"/>
    <property type="match status" value="1"/>
</dbReference>
<dbReference type="GO" id="GO:0016491">
    <property type="term" value="F:oxidoreductase activity"/>
    <property type="evidence" value="ECO:0007669"/>
    <property type="project" value="UniProtKB-KW"/>
</dbReference>
<dbReference type="PANTHER" id="PTHR43580:SF2">
    <property type="entry name" value="CYTOKINE-LIKE NUCLEAR FACTOR N-PAC"/>
    <property type="match status" value="1"/>
</dbReference>